<dbReference type="PANTHER" id="PTHR11240:SF22">
    <property type="entry name" value="RIBONUCLEASE T2"/>
    <property type="match status" value="1"/>
</dbReference>
<organism evidence="4 5">
    <name type="scientific">Dongia soli</name>
    <dbReference type="NCBI Taxonomy" id="600628"/>
    <lineage>
        <taxon>Bacteria</taxon>
        <taxon>Pseudomonadati</taxon>
        <taxon>Pseudomonadota</taxon>
        <taxon>Alphaproteobacteria</taxon>
        <taxon>Rhodospirillales</taxon>
        <taxon>Dongiaceae</taxon>
        <taxon>Dongia</taxon>
    </lineage>
</organism>
<keyword evidence="3" id="KW-0732">Signal</keyword>
<name>A0ABU5E8D9_9PROT</name>
<evidence type="ECO:0000256" key="1">
    <source>
        <dbReference type="ARBA" id="ARBA00007469"/>
    </source>
</evidence>
<evidence type="ECO:0000256" key="2">
    <source>
        <dbReference type="RuleBase" id="RU004328"/>
    </source>
</evidence>
<dbReference type="InterPro" id="IPR018188">
    <property type="entry name" value="RNase_T2_His_AS_1"/>
</dbReference>
<comment type="caution">
    <text evidence="4">The sequence shown here is derived from an EMBL/GenBank/DDBJ whole genome shotgun (WGS) entry which is preliminary data.</text>
</comment>
<dbReference type="InterPro" id="IPR001568">
    <property type="entry name" value="RNase_T2-like"/>
</dbReference>
<proteinExistence type="inferred from homology"/>
<reference evidence="4 5" key="1">
    <citation type="journal article" date="2016" name="Antonie Van Leeuwenhoek">
        <title>Dongia soli sp. nov., isolated from soil from Dokdo, Korea.</title>
        <authorList>
            <person name="Kim D.U."/>
            <person name="Lee H."/>
            <person name="Kim H."/>
            <person name="Kim S.G."/>
            <person name="Ka J.O."/>
        </authorList>
    </citation>
    <scope>NUCLEOTIDE SEQUENCE [LARGE SCALE GENOMIC DNA]</scope>
    <source>
        <strain evidence="4 5">D78</strain>
    </source>
</reference>
<comment type="similarity">
    <text evidence="1 2">Belongs to the RNase T2 family.</text>
</comment>
<feature type="signal peptide" evidence="3">
    <location>
        <begin position="1"/>
        <end position="22"/>
    </location>
</feature>
<dbReference type="InterPro" id="IPR036430">
    <property type="entry name" value="RNase_T2-like_sf"/>
</dbReference>
<evidence type="ECO:0000256" key="3">
    <source>
        <dbReference type="SAM" id="SignalP"/>
    </source>
</evidence>
<dbReference type="RefSeq" id="WP_320507496.1">
    <property type="nucleotide sequence ID" value="NZ_JAXCLW010000001.1"/>
</dbReference>
<feature type="chain" id="PRO_5046668587" evidence="3">
    <location>
        <begin position="23"/>
        <end position="224"/>
    </location>
</feature>
<protein>
    <submittedName>
        <fullName evidence="4">Uncharacterized protein</fullName>
    </submittedName>
</protein>
<dbReference type="PROSITE" id="PS00530">
    <property type="entry name" value="RNASE_T2_1"/>
    <property type="match status" value="1"/>
</dbReference>
<gene>
    <name evidence="4" type="ORF">SMD27_06440</name>
</gene>
<evidence type="ECO:0000313" key="4">
    <source>
        <dbReference type="EMBL" id="MDY0882473.1"/>
    </source>
</evidence>
<dbReference type="Proteomes" id="UP001279642">
    <property type="component" value="Unassembled WGS sequence"/>
</dbReference>
<sequence>MGRLLTAIVLLAGCLGSGAAEAADVSGDFDLYVLSLSWSPEYCAANGDDRVQCSLDRRVGLVVHGLWPQYDTSRDGADWPANCPIPRLRTLPSGVTAVYPTEDLFRHEWGEHGSCSGLSPAAYLDLTRKLRQRFQVPAPLQKPDDAQSLSTGYLRKVVLSANPGLPPDGLVFACKGNHLSEIRLCFTKSADTDSSDGRFRACPASMIEPAARHCPSRIRIRALP</sequence>
<dbReference type="EMBL" id="JAXCLW010000001">
    <property type="protein sequence ID" value="MDY0882473.1"/>
    <property type="molecule type" value="Genomic_DNA"/>
</dbReference>
<evidence type="ECO:0000313" key="5">
    <source>
        <dbReference type="Proteomes" id="UP001279642"/>
    </source>
</evidence>
<accession>A0ABU5E8D9</accession>
<dbReference type="SUPFAM" id="SSF55895">
    <property type="entry name" value="Ribonuclease Rh-like"/>
    <property type="match status" value="1"/>
</dbReference>
<dbReference type="Gene3D" id="3.90.730.10">
    <property type="entry name" value="Ribonuclease T2-like"/>
    <property type="match status" value="1"/>
</dbReference>
<keyword evidence="5" id="KW-1185">Reference proteome</keyword>
<dbReference type="PANTHER" id="PTHR11240">
    <property type="entry name" value="RIBONUCLEASE T2"/>
    <property type="match status" value="1"/>
</dbReference>
<dbReference type="Pfam" id="PF00445">
    <property type="entry name" value="Ribonuclease_T2"/>
    <property type="match status" value="1"/>
</dbReference>